<evidence type="ECO:0000256" key="3">
    <source>
        <dbReference type="ARBA" id="ARBA00005130"/>
    </source>
</evidence>
<dbReference type="Gene3D" id="3.30.70.360">
    <property type="match status" value="1"/>
</dbReference>
<dbReference type="NCBIfam" id="TIGR01910">
    <property type="entry name" value="DapE-ArgE"/>
    <property type="match status" value="1"/>
</dbReference>
<dbReference type="EMBL" id="CP001854">
    <property type="protein sequence ID" value="ADB50745.1"/>
    <property type="molecule type" value="Genomic_DNA"/>
</dbReference>
<dbReference type="PROSITE" id="PS00758">
    <property type="entry name" value="ARGE_DAPE_CPG2_1"/>
    <property type="match status" value="1"/>
</dbReference>
<dbReference type="InterPro" id="IPR036264">
    <property type="entry name" value="Bact_exopeptidase_dim_dom"/>
</dbReference>
<dbReference type="STRING" id="469383.Cwoe_2321"/>
<name>D3F6H8_CONWI</name>
<dbReference type="Gene3D" id="3.40.630.10">
    <property type="entry name" value="Zn peptidases"/>
    <property type="match status" value="1"/>
</dbReference>
<comment type="catalytic activity">
    <reaction evidence="11">
        <text>N-succinyl-(2S,6S)-2,6-diaminopimelate + H2O = (2S,6S)-2,6-diaminopimelate + succinate</text>
        <dbReference type="Rhea" id="RHEA:22608"/>
        <dbReference type="ChEBI" id="CHEBI:15377"/>
        <dbReference type="ChEBI" id="CHEBI:30031"/>
        <dbReference type="ChEBI" id="CHEBI:57609"/>
        <dbReference type="ChEBI" id="CHEBI:58087"/>
        <dbReference type="EC" id="3.5.1.18"/>
    </reaction>
</comment>
<dbReference type="RefSeq" id="WP_012933796.1">
    <property type="nucleotide sequence ID" value="NC_013739.1"/>
</dbReference>
<feature type="domain" description="Peptidase M20 dimerisation" evidence="12">
    <location>
        <begin position="204"/>
        <end position="312"/>
    </location>
</feature>
<evidence type="ECO:0000256" key="4">
    <source>
        <dbReference type="ARBA" id="ARBA00006247"/>
    </source>
</evidence>
<organism evidence="13 14">
    <name type="scientific">Conexibacter woesei (strain DSM 14684 / CCUG 47730 / CIP 108061 / JCM 11494 / NBRC 100937 / ID131577)</name>
    <dbReference type="NCBI Taxonomy" id="469383"/>
    <lineage>
        <taxon>Bacteria</taxon>
        <taxon>Bacillati</taxon>
        <taxon>Actinomycetota</taxon>
        <taxon>Thermoleophilia</taxon>
        <taxon>Solirubrobacterales</taxon>
        <taxon>Conexibacteraceae</taxon>
        <taxon>Conexibacter</taxon>
    </lineage>
</organism>
<proteinExistence type="inferred from homology"/>
<dbReference type="GO" id="GO:0009014">
    <property type="term" value="F:succinyl-diaminopimelate desuccinylase activity"/>
    <property type="evidence" value="ECO:0007669"/>
    <property type="project" value="UniProtKB-EC"/>
</dbReference>
<comment type="cofactor">
    <cofactor evidence="2">
        <name>Zn(2+)</name>
        <dbReference type="ChEBI" id="CHEBI:29105"/>
    </cofactor>
</comment>
<dbReference type="KEGG" id="cwo:Cwoe_2321"/>
<dbReference type="SUPFAM" id="SSF53187">
    <property type="entry name" value="Zn-dependent exopeptidases"/>
    <property type="match status" value="1"/>
</dbReference>
<dbReference type="eggNOG" id="COG0624">
    <property type="taxonomic scope" value="Bacteria"/>
</dbReference>
<dbReference type="GO" id="GO:0046872">
    <property type="term" value="F:metal ion binding"/>
    <property type="evidence" value="ECO:0007669"/>
    <property type="project" value="UniProtKB-KW"/>
</dbReference>
<dbReference type="PANTHER" id="PTHR43808:SF25">
    <property type="entry name" value="PEPTIDASE M20 DIMERISATION DOMAIN-CONTAINING PROTEIN"/>
    <property type="match status" value="1"/>
</dbReference>
<dbReference type="OrthoDB" id="7055905at2"/>
<keyword evidence="9" id="KW-0862">Zinc</keyword>
<gene>
    <name evidence="13" type="ordered locus">Cwoe_2321</name>
</gene>
<comment type="pathway">
    <text evidence="3">Amino-acid biosynthesis; L-lysine biosynthesis via DAP pathway; LL-2,6-diaminopimelate from (S)-tetrahydrodipicolinate (succinylase route): step 3/3.</text>
</comment>
<dbReference type="Pfam" id="PF01546">
    <property type="entry name" value="Peptidase_M20"/>
    <property type="match status" value="1"/>
</dbReference>
<evidence type="ECO:0000256" key="9">
    <source>
        <dbReference type="ARBA" id="ARBA00022833"/>
    </source>
</evidence>
<evidence type="ECO:0000256" key="1">
    <source>
        <dbReference type="ARBA" id="ARBA00001941"/>
    </source>
</evidence>
<evidence type="ECO:0000313" key="13">
    <source>
        <dbReference type="EMBL" id="ADB50745.1"/>
    </source>
</evidence>
<dbReference type="Proteomes" id="UP000008229">
    <property type="component" value="Chromosome"/>
</dbReference>
<dbReference type="PANTHER" id="PTHR43808">
    <property type="entry name" value="ACETYLORNITHINE DEACETYLASE"/>
    <property type="match status" value="1"/>
</dbReference>
<dbReference type="UniPathway" id="UPA00034">
    <property type="reaction ID" value="UER00021"/>
</dbReference>
<evidence type="ECO:0000256" key="10">
    <source>
        <dbReference type="ARBA" id="ARBA00023285"/>
    </source>
</evidence>
<dbReference type="EC" id="3.5.1.18" evidence="5"/>
<dbReference type="InterPro" id="IPR010182">
    <property type="entry name" value="ArgE/DapE"/>
</dbReference>
<dbReference type="InterPro" id="IPR050072">
    <property type="entry name" value="Peptidase_M20A"/>
</dbReference>
<keyword evidence="7" id="KW-0479">Metal-binding</keyword>
<comment type="similarity">
    <text evidence="4">Belongs to the peptidase M20A family.</text>
</comment>
<evidence type="ECO:0000256" key="8">
    <source>
        <dbReference type="ARBA" id="ARBA00022801"/>
    </source>
</evidence>
<evidence type="ECO:0000256" key="7">
    <source>
        <dbReference type="ARBA" id="ARBA00022723"/>
    </source>
</evidence>
<keyword evidence="10" id="KW-0170">Cobalt</keyword>
<reference evidence="13 14" key="1">
    <citation type="journal article" date="2010" name="Stand. Genomic Sci.">
        <title>Complete genome sequence of Conexibacter woesei type strain (ID131577).</title>
        <authorList>
            <person name="Pukall R."/>
            <person name="Lapidus A."/>
            <person name="Glavina Del Rio T."/>
            <person name="Copeland A."/>
            <person name="Tice H."/>
            <person name="Cheng J.-F."/>
            <person name="Lucas S."/>
            <person name="Chen F."/>
            <person name="Nolan M."/>
            <person name="Bruce D."/>
            <person name="Goodwin L."/>
            <person name="Pitluck S."/>
            <person name="Mavromatis K."/>
            <person name="Ivanova N."/>
            <person name="Ovchinnikova G."/>
            <person name="Pati A."/>
            <person name="Chen A."/>
            <person name="Palaniappan K."/>
            <person name="Land M."/>
            <person name="Hauser L."/>
            <person name="Chang Y.-J."/>
            <person name="Jeffries C.D."/>
            <person name="Chain P."/>
            <person name="Meincke L."/>
            <person name="Sims D."/>
            <person name="Brettin T."/>
            <person name="Detter J.C."/>
            <person name="Rohde M."/>
            <person name="Goeker M."/>
            <person name="Bristow J."/>
            <person name="Eisen J.A."/>
            <person name="Markowitz V."/>
            <person name="Kyrpides N.C."/>
            <person name="Klenk H.-P."/>
            <person name="Hugenholtz P."/>
        </authorList>
    </citation>
    <scope>NUCLEOTIDE SEQUENCE [LARGE SCALE GENOMIC DNA]</scope>
    <source>
        <strain evidence="14">DSM 14684 / CIP 108061 / JCM 11494 / NBRC 100937 / ID131577</strain>
    </source>
</reference>
<dbReference type="InterPro" id="IPR002933">
    <property type="entry name" value="Peptidase_M20"/>
</dbReference>
<keyword evidence="14" id="KW-1185">Reference proteome</keyword>
<dbReference type="SUPFAM" id="SSF55031">
    <property type="entry name" value="Bacterial exopeptidase dimerisation domain"/>
    <property type="match status" value="1"/>
</dbReference>
<comment type="cofactor">
    <cofactor evidence="1">
        <name>Co(2+)</name>
        <dbReference type="ChEBI" id="CHEBI:48828"/>
    </cofactor>
</comment>
<protein>
    <recommendedName>
        <fullName evidence="6">Probable succinyl-diaminopimelate desuccinylase</fullName>
        <ecNumber evidence="5">3.5.1.18</ecNumber>
    </recommendedName>
</protein>
<evidence type="ECO:0000256" key="11">
    <source>
        <dbReference type="ARBA" id="ARBA00051301"/>
    </source>
</evidence>
<evidence type="ECO:0000256" key="6">
    <source>
        <dbReference type="ARBA" id="ARBA00016853"/>
    </source>
</evidence>
<accession>D3F6H8</accession>
<keyword evidence="8" id="KW-0378">Hydrolase</keyword>
<dbReference type="HOGENOM" id="CLU_021802_0_2_11"/>
<dbReference type="InterPro" id="IPR011650">
    <property type="entry name" value="Peptidase_M20_dimer"/>
</dbReference>
<dbReference type="GO" id="GO:0009089">
    <property type="term" value="P:lysine biosynthetic process via diaminopimelate"/>
    <property type="evidence" value="ECO:0007669"/>
    <property type="project" value="UniProtKB-UniPathway"/>
</dbReference>
<dbReference type="Pfam" id="PF07687">
    <property type="entry name" value="M20_dimer"/>
    <property type="match status" value="1"/>
</dbReference>
<evidence type="ECO:0000256" key="2">
    <source>
        <dbReference type="ARBA" id="ARBA00001947"/>
    </source>
</evidence>
<dbReference type="InterPro" id="IPR001261">
    <property type="entry name" value="ArgE/DapE_CS"/>
</dbReference>
<dbReference type="AlphaFoldDB" id="D3F6H8"/>
<evidence type="ECO:0000259" key="12">
    <source>
        <dbReference type="Pfam" id="PF07687"/>
    </source>
</evidence>
<sequence>MPSSDRLVERLSAAVEQRRDELIAFAAQLVQAPSVTGEEALAQRLVSAAARDAGLDVAELAVDPARVAPRLASAARESFATRGNVHAVRRGRGGGRSLLLNGHVDVVPAGDPARWTRPPFAGVVEDGRLWGRGACDMKAGVAASLFAIRAVHDAGVALAGDVALLTTVGEETGGAGAIAWALDNAGAVDGVIVAEPTRARIAPAHTGAQFFRVTLTGRAAHACMRETGVSAIEQFVSLHTALLAYEEERNAAFGHPLYAGLPTRPLPTNVGVVRGGEWPVTVPESLAFEGRIGTAPGEDSATARAGFEERLRRWTQADAWASLHPPVVEWLADFAGSETPAEHPLVTTLSSACEAALGRAPIVEGMTYGTDMAHFVRLAGLPCVLFGPGDVRAAHFTDEHVELEQVVEVTKALASAVVAWCGAV</sequence>
<evidence type="ECO:0000313" key="14">
    <source>
        <dbReference type="Proteomes" id="UP000008229"/>
    </source>
</evidence>
<evidence type="ECO:0000256" key="5">
    <source>
        <dbReference type="ARBA" id="ARBA00011921"/>
    </source>
</evidence>
<reference evidence="14" key="2">
    <citation type="submission" date="2010-01" db="EMBL/GenBank/DDBJ databases">
        <title>The complete genome of Conexibacter woesei DSM 14684.</title>
        <authorList>
            <consortium name="US DOE Joint Genome Institute (JGI-PGF)"/>
            <person name="Lucas S."/>
            <person name="Copeland A."/>
            <person name="Lapidus A."/>
            <person name="Glavina del Rio T."/>
            <person name="Dalin E."/>
            <person name="Tice H."/>
            <person name="Bruce D."/>
            <person name="Goodwin L."/>
            <person name="Pitluck S."/>
            <person name="Kyrpides N."/>
            <person name="Mavromatis K."/>
            <person name="Ivanova N."/>
            <person name="Mikhailova N."/>
            <person name="Chertkov O."/>
            <person name="Brettin T."/>
            <person name="Detter J.C."/>
            <person name="Han C."/>
            <person name="Larimer F."/>
            <person name="Land M."/>
            <person name="Hauser L."/>
            <person name="Markowitz V."/>
            <person name="Cheng J.-F."/>
            <person name="Hugenholtz P."/>
            <person name="Woyke T."/>
            <person name="Wu D."/>
            <person name="Pukall R."/>
            <person name="Steenblock K."/>
            <person name="Schneider S."/>
            <person name="Klenk H.-P."/>
            <person name="Eisen J.A."/>
        </authorList>
    </citation>
    <scope>NUCLEOTIDE SEQUENCE [LARGE SCALE GENOMIC DNA]</scope>
    <source>
        <strain evidence="14">DSM 14684 / CIP 108061 / JCM 11494 / NBRC 100937 / ID131577</strain>
    </source>
</reference>